<proteinExistence type="predicted"/>
<dbReference type="Proteomes" id="UP000054107">
    <property type="component" value="Unassembled WGS sequence"/>
</dbReference>
<dbReference type="SUPFAM" id="SSF50978">
    <property type="entry name" value="WD40 repeat-like"/>
    <property type="match status" value="1"/>
</dbReference>
<evidence type="ECO:0000256" key="4">
    <source>
        <dbReference type="SAM" id="MobiDB-lite"/>
    </source>
</evidence>
<feature type="compositionally biased region" description="Polar residues" evidence="4">
    <location>
        <begin position="116"/>
        <end position="126"/>
    </location>
</feature>
<feature type="region of interest" description="Disordered" evidence="4">
    <location>
        <begin position="86"/>
        <end position="204"/>
    </location>
</feature>
<reference evidence="5 6" key="1">
    <citation type="submission" date="2014-09" db="EMBL/GenBank/DDBJ databases">
        <authorList>
            <person name="Ellenberger Sabrina"/>
        </authorList>
    </citation>
    <scope>NUCLEOTIDE SEQUENCE [LARGE SCALE GENOMIC DNA]</scope>
    <source>
        <strain evidence="5 6">CBS 412.66</strain>
    </source>
</reference>
<feature type="compositionally biased region" description="Basic and acidic residues" evidence="4">
    <location>
        <begin position="86"/>
        <end position="107"/>
    </location>
</feature>
<evidence type="ECO:0000313" key="6">
    <source>
        <dbReference type="Proteomes" id="UP000054107"/>
    </source>
</evidence>
<evidence type="ECO:0000256" key="2">
    <source>
        <dbReference type="ARBA" id="ARBA00022737"/>
    </source>
</evidence>
<keyword evidence="6" id="KW-1185">Reference proteome</keyword>
<dbReference type="PANTHER" id="PTHR14221">
    <property type="entry name" value="WD REPEAT DOMAIN 44"/>
    <property type="match status" value="1"/>
</dbReference>
<dbReference type="Gene3D" id="2.130.10.10">
    <property type="entry name" value="YVTN repeat-like/Quinoprotein amine dehydrogenase"/>
    <property type="match status" value="1"/>
</dbReference>
<accession>A0A0B7N303</accession>
<sequence length="732" mass="82245">MIELELDCDVQRKSRHLHLNPKGIQINSNEDESVIASLSGNKSDSGYLHEANQSGGKHFNKLPSIYLHEDEDADRISVHSNMNEDVRMDTASKPEKSPKRGFFERIGLKKKHQRPNSESNLQQYHSRLTDEEEDEHIDAVEDNDDDEDDEDDMSSCTSEEEGNVPQISVSTPTSVSNRPSSLQQSNSFSSGKYIKTKTKHKKSDQEFSRLMLAQSIQTCHKSDLASSGPSNKHEYTNHYRMASDSSTEPSPNHPYGAIWVLKFSKDGCYLASGGQNCVVYLWKLLDQNMQDVPEYSINVLEEKPHMEYIGHKADVLDLAWSKHLNFVTSIEFHPKDDRFFLSGSMDGRIRIWSIPEKRVAFWNEIPGNRLVTAAGFTLDGKTVVAGSHDGHCYFFETQSLKYITQICVNSDMTSNRNSSSKKGPKITGIEMMPGMAPGDEKLLVTSNDSKARLFNMKDKSLMFKYKGAENTCLQIKAAFSDDGRHIISGSEDCHTYIWRTEQSSVTPLHHWHESRNKALSVFGHVGESTMSFPTAARHFDNHSSPALQRNDPLPASAKHNQQQTRFSKWLKKRDDPTDKIRSRTEYFEAHDYVVTAAIFAPAKTRQHIAKSKQDAIYNNRPIHLQRLPTASSGGSHSSASFVDDDQYSEGHILITADFRGLIKVWRIDSGAYGNQQNISTTLQIDTQSLHPSLAPSDLSTTSLSGSGARSISSPSPKVRKNFGIFSPRHAKQ</sequence>
<dbReference type="SMART" id="SM00320">
    <property type="entry name" value="WD40"/>
    <property type="match status" value="5"/>
</dbReference>
<dbReference type="AlphaFoldDB" id="A0A0B7N303"/>
<dbReference type="OrthoDB" id="1932312at2759"/>
<gene>
    <name evidence="5" type="primary">PARPA_02933.1 scaffold 5990</name>
</gene>
<dbReference type="InterPro" id="IPR036322">
    <property type="entry name" value="WD40_repeat_dom_sf"/>
</dbReference>
<evidence type="ECO:0000256" key="3">
    <source>
        <dbReference type="PROSITE-ProRule" id="PRU00221"/>
    </source>
</evidence>
<evidence type="ECO:0000313" key="5">
    <source>
        <dbReference type="EMBL" id="CEP09439.1"/>
    </source>
</evidence>
<dbReference type="PROSITE" id="PS50294">
    <property type="entry name" value="WD_REPEATS_REGION"/>
    <property type="match status" value="1"/>
</dbReference>
<dbReference type="InterPro" id="IPR015943">
    <property type="entry name" value="WD40/YVTN_repeat-like_dom_sf"/>
</dbReference>
<evidence type="ECO:0000256" key="1">
    <source>
        <dbReference type="ARBA" id="ARBA00022574"/>
    </source>
</evidence>
<dbReference type="PROSITE" id="PS50082">
    <property type="entry name" value="WD_REPEATS_2"/>
    <property type="match status" value="1"/>
</dbReference>
<protein>
    <submittedName>
        <fullName evidence="5">Uncharacterized protein</fullName>
    </submittedName>
</protein>
<feature type="region of interest" description="Disordered" evidence="4">
    <location>
        <begin position="693"/>
        <end position="732"/>
    </location>
</feature>
<dbReference type="InterPro" id="IPR040324">
    <property type="entry name" value="WDR44/Dgr2"/>
</dbReference>
<feature type="repeat" description="WD" evidence="3">
    <location>
        <begin position="320"/>
        <end position="354"/>
    </location>
</feature>
<dbReference type="InterPro" id="IPR001680">
    <property type="entry name" value="WD40_rpt"/>
</dbReference>
<dbReference type="Pfam" id="PF00400">
    <property type="entry name" value="WD40"/>
    <property type="match status" value="3"/>
</dbReference>
<feature type="region of interest" description="Disordered" evidence="4">
    <location>
        <begin position="539"/>
        <end position="565"/>
    </location>
</feature>
<feature type="compositionally biased region" description="Low complexity" evidence="4">
    <location>
        <begin position="698"/>
        <end position="716"/>
    </location>
</feature>
<keyword evidence="1 3" id="KW-0853">WD repeat</keyword>
<organism evidence="5 6">
    <name type="scientific">Parasitella parasitica</name>
    <dbReference type="NCBI Taxonomy" id="35722"/>
    <lineage>
        <taxon>Eukaryota</taxon>
        <taxon>Fungi</taxon>
        <taxon>Fungi incertae sedis</taxon>
        <taxon>Mucoromycota</taxon>
        <taxon>Mucoromycotina</taxon>
        <taxon>Mucoromycetes</taxon>
        <taxon>Mucorales</taxon>
        <taxon>Mucorineae</taxon>
        <taxon>Mucoraceae</taxon>
        <taxon>Parasitella</taxon>
    </lineage>
</organism>
<keyword evidence="2" id="KW-0677">Repeat</keyword>
<feature type="compositionally biased region" description="Polar residues" evidence="4">
    <location>
        <begin position="165"/>
        <end position="179"/>
    </location>
</feature>
<name>A0A0B7N303_9FUNG</name>
<dbReference type="EMBL" id="LN721622">
    <property type="protein sequence ID" value="CEP09439.1"/>
    <property type="molecule type" value="Genomic_DNA"/>
</dbReference>
<feature type="compositionally biased region" description="Low complexity" evidence="4">
    <location>
        <begin position="180"/>
        <end position="193"/>
    </location>
</feature>
<dbReference type="PANTHER" id="PTHR14221:SF0">
    <property type="entry name" value="WD REPEAT-CONTAINING PROTEIN 44"/>
    <property type="match status" value="1"/>
</dbReference>
<feature type="compositionally biased region" description="Acidic residues" evidence="4">
    <location>
        <begin position="130"/>
        <end position="162"/>
    </location>
</feature>